<feature type="transmembrane region" description="Helical" evidence="2">
    <location>
        <begin position="182"/>
        <end position="203"/>
    </location>
</feature>
<dbReference type="PANTHER" id="PTHR42101">
    <property type="entry name" value="CHROMOSOME 16, WHOLE GENOME SHOTGUN SEQUENCE"/>
    <property type="match status" value="1"/>
</dbReference>
<evidence type="ECO:0000313" key="4">
    <source>
        <dbReference type="Proteomes" id="UP001144673"/>
    </source>
</evidence>
<feature type="transmembrane region" description="Helical" evidence="2">
    <location>
        <begin position="534"/>
        <end position="555"/>
    </location>
</feature>
<feature type="transmembrane region" description="Helical" evidence="2">
    <location>
        <begin position="244"/>
        <end position="267"/>
    </location>
</feature>
<dbReference type="InterPro" id="IPR010640">
    <property type="entry name" value="Low_temperature_requirement_A"/>
</dbReference>
<protein>
    <recommendedName>
        <fullName evidence="5">Low temperature requirement A</fullName>
    </recommendedName>
</protein>
<feature type="region of interest" description="Disordered" evidence="1">
    <location>
        <begin position="645"/>
        <end position="734"/>
    </location>
</feature>
<feature type="compositionally biased region" description="Gly residues" evidence="1">
    <location>
        <begin position="65"/>
        <end position="75"/>
    </location>
</feature>
<feature type="compositionally biased region" description="Basic and acidic residues" evidence="1">
    <location>
        <begin position="711"/>
        <end position="734"/>
    </location>
</feature>
<sequence length="734" mass="82451">MRKKEERAWRPSSSPIRRGPATAHIVAAEKPQWFKSPLASDRLRRPSEAQPCASDPFKDANVGVDGQGQGGGGSSYDGHPPFKRYEEPTLLEIFYDLFFAANYNVFTQSQAVTNHQRFKAYIGYFSLLWGTWLVVTLYDVRYVTDSIFERVARAVQLGVLVGFTVVAPNFNPEDQDQSTMMTMSLMLFFSRLCLAIEYAHTLAQIYKYKRARLPLYLQIAINTISALVYLGITFRFQGKQSRVYITWYIFTAGEAILSLVISNYWKTLSFTRTHLMKRLSLITIMILGESIQTVAQNIATMVKTSAAWNSFTIGMITAASGTIYFIFLVYFDWMRHLQLPALRQQIWTALHYPFHLSLVLFMRGFTQLILFGKAFNVLNTIADNWQYDPSPGPRTFDELTNNTSSRSIADGLANETSQIFDLYPPQDSAARIVVNHSIYNISMIPDATWVNLQDYLATANDSAVLDDATVNGFVTLVEQIVNIYSVMANSVSKSFGIDVSTETKPKHPNSSNPIELAENEVTISDKTNQRARLVFAYTYVACGCTLVLLVMMALVSRMSPLGRLPRLRFIICALFGIGIAVTATLFFVPDDADTFLLTAWPIPTIGLAWFVVTVLVHVRGSAGGGRTRSALDTVRNIVGLFRPRKKNKETRRQRDDDEDSQRVILRFWPPTRENTDLSGAETLKGAAGGAAPRGRRVSFRDVSPKGAPRLDSPESSRFKDEDHQHRKADGSEHV</sequence>
<evidence type="ECO:0000256" key="2">
    <source>
        <dbReference type="SAM" id="Phobius"/>
    </source>
</evidence>
<feature type="transmembrane region" description="Helical" evidence="2">
    <location>
        <begin position="600"/>
        <end position="618"/>
    </location>
</feature>
<dbReference type="Pfam" id="PF06772">
    <property type="entry name" value="LtrA"/>
    <property type="match status" value="1"/>
</dbReference>
<gene>
    <name evidence="3" type="ORF">LMH87_010212</name>
</gene>
<dbReference type="Proteomes" id="UP001144673">
    <property type="component" value="Chromosome 5"/>
</dbReference>
<keyword evidence="2" id="KW-0472">Membrane</keyword>
<dbReference type="GeneID" id="80897371"/>
<accession>A0A9W8QCV4</accession>
<evidence type="ECO:0000313" key="3">
    <source>
        <dbReference type="EMBL" id="KAJ4153738.1"/>
    </source>
</evidence>
<feature type="region of interest" description="Disordered" evidence="1">
    <location>
        <begin position="37"/>
        <end position="79"/>
    </location>
</feature>
<feature type="transmembrane region" description="Helical" evidence="2">
    <location>
        <begin position="215"/>
        <end position="232"/>
    </location>
</feature>
<dbReference type="KEGG" id="amus:LMH87_010212"/>
<evidence type="ECO:0000256" key="1">
    <source>
        <dbReference type="SAM" id="MobiDB-lite"/>
    </source>
</evidence>
<keyword evidence="2" id="KW-0812">Transmembrane</keyword>
<organism evidence="3 4">
    <name type="scientific">Akanthomyces muscarius</name>
    <name type="common">Entomopathogenic fungus</name>
    <name type="synonym">Lecanicillium muscarium</name>
    <dbReference type="NCBI Taxonomy" id="2231603"/>
    <lineage>
        <taxon>Eukaryota</taxon>
        <taxon>Fungi</taxon>
        <taxon>Dikarya</taxon>
        <taxon>Ascomycota</taxon>
        <taxon>Pezizomycotina</taxon>
        <taxon>Sordariomycetes</taxon>
        <taxon>Hypocreomycetidae</taxon>
        <taxon>Hypocreales</taxon>
        <taxon>Cordycipitaceae</taxon>
        <taxon>Akanthomyces</taxon>
    </lineage>
</organism>
<reference evidence="3" key="1">
    <citation type="journal article" date="2023" name="Access Microbiol">
        <title>De-novo genome assembly for Akanthomyces muscarius, a biocontrol agent of insect agricultural pests.</title>
        <authorList>
            <person name="Erdos Z."/>
            <person name="Studholme D.J."/>
            <person name="Raymond B."/>
            <person name="Sharma M."/>
        </authorList>
    </citation>
    <scope>NUCLEOTIDE SEQUENCE</scope>
    <source>
        <strain evidence="3">Ve6</strain>
    </source>
</reference>
<feature type="region of interest" description="Disordered" evidence="1">
    <location>
        <begin position="1"/>
        <end position="22"/>
    </location>
</feature>
<keyword evidence="2" id="KW-1133">Transmembrane helix</keyword>
<feature type="transmembrane region" description="Helical" evidence="2">
    <location>
        <begin position="118"/>
        <end position="138"/>
    </location>
</feature>
<evidence type="ECO:0008006" key="5">
    <source>
        <dbReference type="Google" id="ProtNLM"/>
    </source>
</evidence>
<dbReference type="EMBL" id="JAJHUN010000008">
    <property type="protein sequence ID" value="KAJ4153738.1"/>
    <property type="molecule type" value="Genomic_DNA"/>
</dbReference>
<feature type="transmembrane region" description="Helical" evidence="2">
    <location>
        <begin position="352"/>
        <end position="371"/>
    </location>
</feature>
<feature type="transmembrane region" description="Helical" evidence="2">
    <location>
        <begin position="567"/>
        <end position="588"/>
    </location>
</feature>
<proteinExistence type="predicted"/>
<dbReference type="AlphaFoldDB" id="A0A9W8QCV4"/>
<keyword evidence="4" id="KW-1185">Reference proteome</keyword>
<dbReference type="RefSeq" id="XP_056054396.1">
    <property type="nucleotide sequence ID" value="XM_056197336.1"/>
</dbReference>
<name>A0A9W8QCV4_AKAMU</name>
<dbReference type="PANTHER" id="PTHR42101:SF1">
    <property type="entry name" value="LOW TEMPERATURE REQUIREMENT A"/>
    <property type="match status" value="1"/>
</dbReference>
<feature type="transmembrane region" description="Helical" evidence="2">
    <location>
        <begin position="311"/>
        <end position="331"/>
    </location>
</feature>
<comment type="caution">
    <text evidence="3">The sequence shown here is derived from an EMBL/GenBank/DDBJ whole genome shotgun (WGS) entry which is preliminary data.</text>
</comment>